<dbReference type="NCBIfam" id="TIGR00004">
    <property type="entry name" value="Rid family detoxifying hydrolase"/>
    <property type="match status" value="1"/>
</dbReference>
<dbReference type="EMBL" id="JAUSVX010000001">
    <property type="protein sequence ID" value="MDQ0467225.1"/>
    <property type="molecule type" value="Genomic_DNA"/>
</dbReference>
<dbReference type="Gene3D" id="3.30.1330.40">
    <property type="entry name" value="RutC-like"/>
    <property type="match status" value="1"/>
</dbReference>
<protein>
    <submittedName>
        <fullName evidence="2">2-iminobutanoate/2-iminopropanoate deaminase</fullName>
        <ecNumber evidence="2">3.5.99.10</ecNumber>
    </submittedName>
</protein>
<dbReference type="Pfam" id="PF01042">
    <property type="entry name" value="Ribonuc_L-PSP"/>
    <property type="match status" value="1"/>
</dbReference>
<gene>
    <name evidence="2" type="ORF">QO011_000220</name>
</gene>
<dbReference type="EC" id="3.5.99.10" evidence="2"/>
<dbReference type="InterPro" id="IPR035959">
    <property type="entry name" value="RutC-like_sf"/>
</dbReference>
<dbReference type="CDD" id="cd00448">
    <property type="entry name" value="YjgF_YER057c_UK114_family"/>
    <property type="match status" value="1"/>
</dbReference>
<comment type="caution">
    <text evidence="2">The sequence shown here is derived from an EMBL/GenBank/DDBJ whole genome shotgun (WGS) entry which is preliminary data.</text>
</comment>
<evidence type="ECO:0000256" key="1">
    <source>
        <dbReference type="ARBA" id="ARBA00010552"/>
    </source>
</evidence>
<dbReference type="SUPFAM" id="SSF55298">
    <property type="entry name" value="YjgF-like"/>
    <property type="match status" value="1"/>
</dbReference>
<evidence type="ECO:0000313" key="3">
    <source>
        <dbReference type="Proteomes" id="UP001242480"/>
    </source>
</evidence>
<dbReference type="Proteomes" id="UP001242480">
    <property type="component" value="Unassembled WGS sequence"/>
</dbReference>
<reference evidence="2 3" key="1">
    <citation type="submission" date="2023-07" db="EMBL/GenBank/DDBJ databases">
        <title>Genomic Encyclopedia of Type Strains, Phase IV (KMG-IV): sequencing the most valuable type-strain genomes for metagenomic binning, comparative biology and taxonomic classification.</title>
        <authorList>
            <person name="Goeker M."/>
        </authorList>
    </citation>
    <scope>NUCLEOTIDE SEQUENCE [LARGE SCALE GENOMIC DNA]</scope>
    <source>
        <strain evidence="2 3">DSM 19619</strain>
    </source>
</reference>
<name>A0ABU0IYY3_9HYPH</name>
<dbReference type="RefSeq" id="WP_307266589.1">
    <property type="nucleotide sequence ID" value="NZ_JAUSVX010000001.1"/>
</dbReference>
<evidence type="ECO:0000313" key="2">
    <source>
        <dbReference type="EMBL" id="MDQ0467225.1"/>
    </source>
</evidence>
<dbReference type="GO" id="GO:0120241">
    <property type="term" value="F:2-iminobutanoate/2-iminopropanoate deaminase"/>
    <property type="evidence" value="ECO:0007669"/>
    <property type="project" value="UniProtKB-EC"/>
</dbReference>
<dbReference type="InterPro" id="IPR006056">
    <property type="entry name" value="RidA"/>
</dbReference>
<keyword evidence="3" id="KW-1185">Reference proteome</keyword>
<dbReference type="PANTHER" id="PTHR11803">
    <property type="entry name" value="2-IMINOBUTANOATE/2-IMINOPROPANOATE DEAMINASE RIDA"/>
    <property type="match status" value="1"/>
</dbReference>
<dbReference type="InterPro" id="IPR006175">
    <property type="entry name" value="YjgF/YER057c/UK114"/>
</dbReference>
<organism evidence="2 3">
    <name type="scientific">Labrys wisconsinensis</name>
    <dbReference type="NCBI Taxonomy" id="425677"/>
    <lineage>
        <taxon>Bacteria</taxon>
        <taxon>Pseudomonadati</taxon>
        <taxon>Pseudomonadota</taxon>
        <taxon>Alphaproteobacteria</taxon>
        <taxon>Hyphomicrobiales</taxon>
        <taxon>Xanthobacteraceae</taxon>
        <taxon>Labrys</taxon>
    </lineage>
</organism>
<dbReference type="PANTHER" id="PTHR11803:SF39">
    <property type="entry name" value="2-IMINOBUTANOATE_2-IMINOPROPANOATE DEAMINASE"/>
    <property type="match status" value="1"/>
</dbReference>
<sequence>MKTAIAYPGLSAIDRPMGPAPISAAILSGPMLFVSGQVGIDPLTGAIAGPDIRSQTRQALLNIQSLLAAAEMTMADVVKVGIFLTDLSQFGAMNEIYAAFFAAPFPARATVGVTLNNPDLLIEIDAIAMR</sequence>
<accession>A0ABU0IYY3</accession>
<comment type="similarity">
    <text evidence="1">Belongs to the RutC family.</text>
</comment>
<proteinExistence type="inferred from homology"/>
<keyword evidence="2" id="KW-0378">Hydrolase</keyword>